<dbReference type="Pfam" id="PF21837">
    <property type="entry name" value="DUF6896"/>
    <property type="match status" value="1"/>
</dbReference>
<gene>
    <name evidence="2" type="ORF">HNQ72_006175</name>
</gene>
<keyword evidence="3" id="KW-1185">Reference proteome</keyword>
<accession>A0A7W9YCY9</accession>
<feature type="domain" description="DUF6896" evidence="1">
    <location>
        <begin position="5"/>
        <end position="130"/>
    </location>
</feature>
<proteinExistence type="predicted"/>
<dbReference type="AlphaFoldDB" id="A0A7W9YCY9"/>
<sequence>MIDEFEKLTNEYVAEVIFCISLFSRQFRRKDVIKAWRDGVVPQAGVLPGNIRYQLHGKGCQVEFTDHDVDFDFLDWDGNYGFDSWKLWMFAKQFTERYPSLQTLESVEYNLQRCVMSGAIAAVGADNDLYALANRSSNT</sequence>
<evidence type="ECO:0000313" key="3">
    <source>
        <dbReference type="Proteomes" id="UP000547879"/>
    </source>
</evidence>
<organism evidence="2 3">
    <name type="scientific">Rhizobium wenxiniae</name>
    <dbReference type="NCBI Taxonomy" id="1737357"/>
    <lineage>
        <taxon>Bacteria</taxon>
        <taxon>Pseudomonadati</taxon>
        <taxon>Pseudomonadota</taxon>
        <taxon>Alphaproteobacteria</taxon>
        <taxon>Hyphomicrobiales</taxon>
        <taxon>Rhizobiaceae</taxon>
        <taxon>Rhizobium/Agrobacterium group</taxon>
        <taxon>Rhizobium</taxon>
    </lineage>
</organism>
<reference evidence="2 3" key="1">
    <citation type="submission" date="2020-08" db="EMBL/GenBank/DDBJ databases">
        <title>Genomic Encyclopedia of Type Strains, Phase IV (KMG-IV): sequencing the most valuable type-strain genomes for metagenomic binning, comparative biology and taxonomic classification.</title>
        <authorList>
            <person name="Goeker M."/>
        </authorList>
    </citation>
    <scope>NUCLEOTIDE SEQUENCE [LARGE SCALE GENOMIC DNA]</scope>
    <source>
        <strain evidence="2 3">DSM 100734</strain>
    </source>
</reference>
<evidence type="ECO:0000259" key="1">
    <source>
        <dbReference type="Pfam" id="PF21837"/>
    </source>
</evidence>
<dbReference type="Proteomes" id="UP000547879">
    <property type="component" value="Unassembled WGS sequence"/>
</dbReference>
<comment type="caution">
    <text evidence="2">The sequence shown here is derived from an EMBL/GenBank/DDBJ whole genome shotgun (WGS) entry which is preliminary data.</text>
</comment>
<dbReference type="RefSeq" id="WP_183998290.1">
    <property type="nucleotide sequence ID" value="NZ_BMHW01000022.1"/>
</dbReference>
<name>A0A7W9YCY9_9HYPH</name>
<dbReference type="InterPro" id="IPR054191">
    <property type="entry name" value="DUF6896"/>
</dbReference>
<protein>
    <recommendedName>
        <fullName evidence="1">DUF6896 domain-containing protein</fullName>
    </recommendedName>
</protein>
<dbReference type="EMBL" id="JACHEG010000018">
    <property type="protein sequence ID" value="MBB6166324.1"/>
    <property type="molecule type" value="Genomic_DNA"/>
</dbReference>
<evidence type="ECO:0000313" key="2">
    <source>
        <dbReference type="EMBL" id="MBB6166324.1"/>
    </source>
</evidence>